<dbReference type="SUPFAM" id="SSF47240">
    <property type="entry name" value="Ferritin-like"/>
    <property type="match status" value="1"/>
</dbReference>
<evidence type="ECO:0000313" key="3">
    <source>
        <dbReference type="EMBL" id="MDC0675249.1"/>
    </source>
</evidence>
<protein>
    <submittedName>
        <fullName evidence="3">Ferritin-like domain-containing protein</fullName>
    </submittedName>
</protein>
<feature type="region of interest" description="Disordered" evidence="1">
    <location>
        <begin position="225"/>
        <end position="248"/>
    </location>
</feature>
<reference evidence="3 4" key="1">
    <citation type="submission" date="2022-11" db="EMBL/GenBank/DDBJ databases">
        <title>Minimal conservation of predation-associated metabolite biosynthetic gene clusters underscores biosynthetic potential of Myxococcota including descriptions for ten novel species: Archangium lansinium sp. nov., Myxococcus landrumus sp. nov., Nannocystis bai.</title>
        <authorList>
            <person name="Ahearne A."/>
            <person name="Stevens C."/>
            <person name="Dowd S."/>
        </authorList>
    </citation>
    <scope>NUCLEOTIDE SEQUENCE [LARGE SCALE GENOMIC DNA]</scope>
    <source>
        <strain evidence="3 4">NCELM</strain>
    </source>
</reference>
<proteinExistence type="predicted"/>
<dbReference type="CDD" id="cd00657">
    <property type="entry name" value="Ferritin_like"/>
    <property type="match status" value="1"/>
</dbReference>
<gene>
    <name evidence="3" type="ORF">POL58_46335</name>
</gene>
<dbReference type="RefSeq" id="WP_272010154.1">
    <property type="nucleotide sequence ID" value="NZ_JAQNDN010000027.1"/>
</dbReference>
<accession>A0ABT5BM56</accession>
<feature type="region of interest" description="Disordered" evidence="1">
    <location>
        <begin position="20"/>
        <end position="46"/>
    </location>
</feature>
<sequence>MTAARLRAVFTAAVAAGLACNSTPRPPTSGTPTPGDGKGLPPGTPAFSAPVCTHEQLLLGLDTAHTNARFEHVILRETTLRPTDTGPKPQQSQSLATAGLACQTADNKQACAYKLASAVTTTSLFPAPDPNLARYLVLQHDANVKTVATRAQLLTLLGAIDTPGEARLLAATLGIQPLCAEDSVRAIDGGFQVIGKRPQSTCINQFEGVLIDVVRGQTSVSSTVDLTDPTQGCMASGRRPEGFAGPRRQPGDPLVAWLGQMQELEAASVPAFERLARELEGHGAPESLVARARAAADDEVRHAAAFAGLRARHGAPPCEPAALPDLDAVRLLERLAVENAVEGCVRETYGALVARYQAEVADDPALRRLFAAIAEDETRHAELAWDVHTWLEGQLDAAARARVATARASSVRELRAAVVADATDPELARRSGLPTGPVAELLFDRCAAALWAA</sequence>
<dbReference type="Proteomes" id="UP001217838">
    <property type="component" value="Unassembled WGS sequence"/>
</dbReference>
<comment type="caution">
    <text evidence="3">The sequence shown here is derived from an EMBL/GenBank/DDBJ whole genome shotgun (WGS) entry which is preliminary data.</text>
</comment>
<name>A0ABT5BM56_9BACT</name>
<evidence type="ECO:0000313" key="4">
    <source>
        <dbReference type="Proteomes" id="UP001217838"/>
    </source>
</evidence>
<feature type="chain" id="PRO_5046980336" evidence="2">
    <location>
        <begin position="22"/>
        <end position="453"/>
    </location>
</feature>
<dbReference type="PROSITE" id="PS51257">
    <property type="entry name" value="PROKAR_LIPOPROTEIN"/>
    <property type="match status" value="1"/>
</dbReference>
<organism evidence="3 4">
    <name type="scientific">Nannocystis radixulma</name>
    <dbReference type="NCBI Taxonomy" id="2995305"/>
    <lineage>
        <taxon>Bacteria</taxon>
        <taxon>Pseudomonadati</taxon>
        <taxon>Myxococcota</taxon>
        <taxon>Polyangia</taxon>
        <taxon>Nannocystales</taxon>
        <taxon>Nannocystaceae</taxon>
        <taxon>Nannocystis</taxon>
    </lineage>
</organism>
<evidence type="ECO:0000256" key="2">
    <source>
        <dbReference type="SAM" id="SignalP"/>
    </source>
</evidence>
<dbReference type="EMBL" id="JAQNDN010000027">
    <property type="protein sequence ID" value="MDC0675249.1"/>
    <property type="molecule type" value="Genomic_DNA"/>
</dbReference>
<dbReference type="InterPro" id="IPR009078">
    <property type="entry name" value="Ferritin-like_SF"/>
</dbReference>
<keyword evidence="2" id="KW-0732">Signal</keyword>
<keyword evidence="4" id="KW-1185">Reference proteome</keyword>
<feature type="signal peptide" evidence="2">
    <location>
        <begin position="1"/>
        <end position="21"/>
    </location>
</feature>
<evidence type="ECO:0000256" key="1">
    <source>
        <dbReference type="SAM" id="MobiDB-lite"/>
    </source>
</evidence>